<keyword evidence="1" id="KW-0472">Membrane</keyword>
<dbReference type="Proteomes" id="UP000659124">
    <property type="component" value="Unassembled WGS sequence"/>
</dbReference>
<accession>A0ABR7TWV9</accession>
<evidence type="ECO:0000313" key="4">
    <source>
        <dbReference type="Proteomes" id="UP000659124"/>
    </source>
</evidence>
<feature type="domain" description="FecR protein" evidence="2">
    <location>
        <begin position="110"/>
        <end position="203"/>
    </location>
</feature>
<reference evidence="3 4" key="1">
    <citation type="submission" date="2020-09" db="EMBL/GenBank/DDBJ databases">
        <title>Genome sequences of type strains of Chitinophaga qingshengii and Chitinophaga varians.</title>
        <authorList>
            <person name="Kittiwongwattana C."/>
        </authorList>
    </citation>
    <scope>NUCLEOTIDE SEQUENCE [LARGE SCALE GENOMIC DNA]</scope>
    <source>
        <strain evidence="3 4">JCM 30026</strain>
    </source>
</reference>
<dbReference type="PANTHER" id="PTHR30273">
    <property type="entry name" value="PERIPLASMIC SIGNAL SENSOR AND SIGMA FACTOR ACTIVATOR FECR-RELATED"/>
    <property type="match status" value="1"/>
</dbReference>
<evidence type="ECO:0000256" key="1">
    <source>
        <dbReference type="SAM" id="Phobius"/>
    </source>
</evidence>
<dbReference type="EMBL" id="JACVFC010000007">
    <property type="protein sequence ID" value="MBC9934966.1"/>
    <property type="molecule type" value="Genomic_DNA"/>
</dbReference>
<protein>
    <submittedName>
        <fullName evidence="3">FecR domain-containing protein</fullName>
    </submittedName>
</protein>
<dbReference type="Pfam" id="PF04773">
    <property type="entry name" value="FecR"/>
    <property type="match status" value="1"/>
</dbReference>
<comment type="caution">
    <text evidence="3">The sequence shown here is derived from an EMBL/GenBank/DDBJ whole genome shotgun (WGS) entry which is preliminary data.</text>
</comment>
<keyword evidence="1" id="KW-1133">Transmembrane helix</keyword>
<dbReference type="InterPro" id="IPR012373">
    <property type="entry name" value="Ferrdict_sens_TM"/>
</dbReference>
<name>A0ABR7TWV9_9BACT</name>
<dbReference type="Gene3D" id="3.55.50.30">
    <property type="match status" value="1"/>
</dbReference>
<keyword evidence="1" id="KW-0812">Transmembrane</keyword>
<dbReference type="PANTHER" id="PTHR30273:SF2">
    <property type="entry name" value="PROTEIN FECR"/>
    <property type="match status" value="1"/>
</dbReference>
<sequence>MEDFLADEYFIRWVKSPDASANAFWKQLSADMPEKAALMREAKEIVYALSTPVVDKNDEGKTKVWQAVLENIAQQPVQRIPRYRRPLLAAASVLLLLALGATWYFTSTVTIRTGYGETRQIRLPDNSSLVLNARSEASYARSWSVTGKRVVTVEGEAFFDVKHTGDTFRVQAGDARITVLGTAFNVRQRSGITAVVLQRGRVRVDVINGRELPAFLLPGDGWSLARQHPPVVMHAVDTLAATAWTRHELLLNATKVKDIIQLLKENYGYTVILQDTTLGEREIKGRIPMQQEKDLLFVLSRILDIDIQQKKDTLLFTAK</sequence>
<dbReference type="InterPro" id="IPR006860">
    <property type="entry name" value="FecR"/>
</dbReference>
<feature type="transmembrane region" description="Helical" evidence="1">
    <location>
        <begin position="87"/>
        <end position="105"/>
    </location>
</feature>
<organism evidence="3 4">
    <name type="scientific">Chitinophaga qingshengii</name>
    <dbReference type="NCBI Taxonomy" id="1569794"/>
    <lineage>
        <taxon>Bacteria</taxon>
        <taxon>Pseudomonadati</taxon>
        <taxon>Bacteroidota</taxon>
        <taxon>Chitinophagia</taxon>
        <taxon>Chitinophagales</taxon>
        <taxon>Chitinophagaceae</taxon>
        <taxon>Chitinophaga</taxon>
    </lineage>
</organism>
<evidence type="ECO:0000313" key="3">
    <source>
        <dbReference type="EMBL" id="MBC9934966.1"/>
    </source>
</evidence>
<dbReference type="Gene3D" id="2.60.120.1440">
    <property type="match status" value="1"/>
</dbReference>
<evidence type="ECO:0000259" key="2">
    <source>
        <dbReference type="Pfam" id="PF04773"/>
    </source>
</evidence>
<proteinExistence type="predicted"/>
<dbReference type="RefSeq" id="WP_188092059.1">
    <property type="nucleotide sequence ID" value="NZ_JACVFC010000007.1"/>
</dbReference>
<keyword evidence="4" id="KW-1185">Reference proteome</keyword>
<gene>
    <name evidence="3" type="ORF">ICL07_31605</name>
</gene>